<accession>A0A645IVJ3</accession>
<protein>
    <submittedName>
        <fullName evidence="1">Uncharacterized protein</fullName>
    </submittedName>
</protein>
<evidence type="ECO:0000313" key="1">
    <source>
        <dbReference type="EMBL" id="MPN55445.1"/>
    </source>
</evidence>
<dbReference type="EMBL" id="VSSQ01124706">
    <property type="protein sequence ID" value="MPN55445.1"/>
    <property type="molecule type" value="Genomic_DNA"/>
</dbReference>
<comment type="caution">
    <text evidence="1">The sequence shown here is derived from an EMBL/GenBank/DDBJ whole genome shotgun (WGS) entry which is preliminary data.</text>
</comment>
<dbReference type="AlphaFoldDB" id="A0A645IVJ3"/>
<gene>
    <name evidence="1" type="ORF">SDC9_203127</name>
</gene>
<sequence length="83" mass="9237">MARNSAKNLMPKESLKIFIEKTRPKPVSEITPMTMPAQAQAMATERVDLTPHSNALQNLPKVRRLDFLKKLTTIAISIANHAA</sequence>
<organism evidence="1">
    <name type="scientific">bioreactor metagenome</name>
    <dbReference type="NCBI Taxonomy" id="1076179"/>
    <lineage>
        <taxon>unclassified sequences</taxon>
        <taxon>metagenomes</taxon>
        <taxon>ecological metagenomes</taxon>
    </lineage>
</organism>
<reference evidence="1" key="1">
    <citation type="submission" date="2019-08" db="EMBL/GenBank/DDBJ databases">
        <authorList>
            <person name="Kucharzyk K."/>
            <person name="Murdoch R.W."/>
            <person name="Higgins S."/>
            <person name="Loffler F."/>
        </authorList>
    </citation>
    <scope>NUCLEOTIDE SEQUENCE</scope>
</reference>
<name>A0A645IVJ3_9ZZZZ</name>
<proteinExistence type="predicted"/>